<accession>A0A1E3MC19</accession>
<dbReference type="RefSeq" id="WP_000489162.1">
    <property type="nucleotide sequence ID" value="NZ_CAUZGM010000006.1"/>
</dbReference>
<dbReference type="AlphaFoldDB" id="A0A1E3MC19"/>
<evidence type="ECO:0000313" key="2">
    <source>
        <dbReference type="Proteomes" id="UP000072389"/>
    </source>
</evidence>
<proteinExistence type="predicted"/>
<name>A0A1E3MC19_ACIBA</name>
<dbReference type="Proteomes" id="UP000072389">
    <property type="component" value="Chromosome"/>
</dbReference>
<reference evidence="1 2" key="1">
    <citation type="journal article" date="2014" name="Antimicrob. Agents Chemother.">
        <title>Triclosan can select for an AdeIJK-overexpressing mutant of Acinetobacter baumannii ATCC 17978 that displays reduced susceptibility to multiple antibiotics.</title>
        <authorList>
            <person name="Fernando D.M."/>
            <person name="Xu W."/>
            <person name="Loewen P.C."/>
            <person name="Zhanel G.G."/>
            <person name="Kumar A."/>
        </authorList>
    </citation>
    <scope>NUCLEOTIDE SEQUENCE [LARGE SCALE GENOMIC DNA]</scope>
    <source>
        <strain evidence="1 2">ATCC 17978</strain>
    </source>
</reference>
<organism evidence="1 2">
    <name type="scientific">Acinetobacter baumannii</name>
    <dbReference type="NCBI Taxonomy" id="470"/>
    <lineage>
        <taxon>Bacteria</taxon>
        <taxon>Pseudomonadati</taxon>
        <taxon>Pseudomonadota</taxon>
        <taxon>Gammaproteobacteria</taxon>
        <taxon>Moraxellales</taxon>
        <taxon>Moraxellaceae</taxon>
        <taxon>Acinetobacter</taxon>
        <taxon>Acinetobacter calcoaceticus/baumannii complex</taxon>
    </lineage>
</organism>
<evidence type="ECO:0000313" key="1">
    <source>
        <dbReference type="EMBL" id="APP29987.1"/>
    </source>
</evidence>
<gene>
    <name evidence="1" type="ORF">AUO97_03795</name>
</gene>
<dbReference type="EMBL" id="CP018664">
    <property type="protein sequence ID" value="APP29987.1"/>
    <property type="molecule type" value="Genomic_DNA"/>
</dbReference>
<sequence>MFRLKCLGGPLYGQEYFHAHDEFIFKDKQTGKQTLYRKQTLDFTPPQEFFVAESISKTVAYNLALQLIKRPY</sequence>
<protein>
    <submittedName>
        <fullName evidence="1">Uncharacterized protein</fullName>
    </submittedName>
</protein>